<dbReference type="SUPFAM" id="SSF53254">
    <property type="entry name" value="Phosphoglycerate mutase-like"/>
    <property type="match status" value="1"/>
</dbReference>
<protein>
    <submittedName>
        <fullName evidence="1">Histidine phosphatase family protein</fullName>
    </submittedName>
</protein>
<dbReference type="Proteomes" id="UP001237156">
    <property type="component" value="Unassembled WGS sequence"/>
</dbReference>
<keyword evidence="2" id="KW-1185">Reference proteome</keyword>
<gene>
    <name evidence="1" type="ORF">QB898_03305</name>
</gene>
<name>A0AAW6RJQ6_9BURK</name>
<dbReference type="InterPro" id="IPR013078">
    <property type="entry name" value="His_Pase_superF_clade-1"/>
</dbReference>
<proteinExistence type="predicted"/>
<evidence type="ECO:0000313" key="2">
    <source>
        <dbReference type="Proteomes" id="UP001237156"/>
    </source>
</evidence>
<dbReference type="Gene3D" id="3.40.50.1240">
    <property type="entry name" value="Phosphoglycerate mutase-like"/>
    <property type="match status" value="1"/>
</dbReference>
<sequence>MPTITLMRHGLPDAPAGKWLTAHGFADWVRRYDAAPVTPACPPPAAVLEQARPCGAVVCSDLPRSLSSAALLGVRPAQAAALLREAALPTPAARWPLLRLPASAWAALARLAWLAGIACGRESLAQARLRAAQAALWLAALAARHGSVLLVGHGVFNRLLAHQLQRQGWQRQGAHARRHWSFCVLRHDSPAPCAAQSQGVTVSPA</sequence>
<comment type="caution">
    <text evidence="1">The sequence shown here is derived from an EMBL/GenBank/DDBJ whole genome shotgun (WGS) entry which is preliminary data.</text>
</comment>
<accession>A0AAW6RJQ6</accession>
<dbReference type="EMBL" id="JARVII010000004">
    <property type="protein sequence ID" value="MDG9698756.1"/>
    <property type="molecule type" value="Genomic_DNA"/>
</dbReference>
<dbReference type="AlphaFoldDB" id="A0AAW6RJQ6"/>
<dbReference type="RefSeq" id="WP_279523777.1">
    <property type="nucleotide sequence ID" value="NZ_JARVII010000004.1"/>
</dbReference>
<dbReference type="InterPro" id="IPR029033">
    <property type="entry name" value="His_PPase_superfam"/>
</dbReference>
<reference evidence="1 2" key="1">
    <citation type="submission" date="2023-04" db="EMBL/GenBank/DDBJ databases">
        <title>Ottowia paracancer sp. nov., isolated from human stomach.</title>
        <authorList>
            <person name="Song Y."/>
        </authorList>
    </citation>
    <scope>NUCLEOTIDE SEQUENCE [LARGE SCALE GENOMIC DNA]</scope>
    <source>
        <strain evidence="1 2">10c7w1</strain>
    </source>
</reference>
<evidence type="ECO:0000313" key="1">
    <source>
        <dbReference type="EMBL" id="MDG9698756.1"/>
    </source>
</evidence>
<organism evidence="1 2">
    <name type="scientific">Ottowia cancrivicina</name>
    <dbReference type="NCBI Taxonomy" id="3040346"/>
    <lineage>
        <taxon>Bacteria</taxon>
        <taxon>Pseudomonadati</taxon>
        <taxon>Pseudomonadota</taxon>
        <taxon>Betaproteobacteria</taxon>
        <taxon>Burkholderiales</taxon>
        <taxon>Comamonadaceae</taxon>
        <taxon>Ottowia</taxon>
    </lineage>
</organism>
<dbReference type="Pfam" id="PF00300">
    <property type="entry name" value="His_Phos_1"/>
    <property type="match status" value="1"/>
</dbReference>